<dbReference type="GO" id="GO:0003676">
    <property type="term" value="F:nucleic acid binding"/>
    <property type="evidence" value="ECO:0007669"/>
    <property type="project" value="InterPro"/>
</dbReference>
<dbReference type="InterPro" id="IPR002052">
    <property type="entry name" value="DNA_methylase_N6_adenine_CS"/>
</dbReference>
<feature type="binding site" evidence="5">
    <location>
        <position position="156"/>
    </location>
    <ligand>
        <name>S-adenosyl-L-methionine</name>
        <dbReference type="ChEBI" id="CHEBI:59789"/>
    </ligand>
</feature>
<feature type="domain" description="Methyltransferase small" evidence="6">
    <location>
        <begin position="122"/>
        <end position="211"/>
    </location>
</feature>
<evidence type="ECO:0000256" key="4">
    <source>
        <dbReference type="ARBA" id="ARBA00048391"/>
    </source>
</evidence>
<evidence type="ECO:0000313" key="8">
    <source>
        <dbReference type="EMBL" id="PEN07680.1"/>
    </source>
</evidence>
<evidence type="ECO:0000256" key="3">
    <source>
        <dbReference type="ARBA" id="ARBA00022691"/>
    </source>
</evidence>
<dbReference type="HAMAP" id="MF_02126">
    <property type="entry name" value="RF_methyltr_PrmC"/>
    <property type="match status" value="1"/>
</dbReference>
<dbReference type="InterPro" id="IPR004556">
    <property type="entry name" value="HemK-like"/>
</dbReference>
<name>A0A2H3NM44_9BACT</name>
<keyword evidence="3 5" id="KW-0949">S-adenosyl-L-methionine</keyword>
<dbReference type="EMBL" id="PDEP01000005">
    <property type="protein sequence ID" value="PEN07680.1"/>
    <property type="molecule type" value="Genomic_DNA"/>
</dbReference>
<protein>
    <recommendedName>
        <fullName evidence="5">Release factor glutamine methyltransferase</fullName>
        <shortName evidence="5">RF MTase</shortName>
        <ecNumber evidence="5">2.1.1.297</ecNumber>
    </recommendedName>
    <alternativeName>
        <fullName evidence="5">N5-glutamine methyltransferase PrmC</fullName>
    </alternativeName>
    <alternativeName>
        <fullName evidence="5">Protein-(glutamine-N5) MTase PrmC</fullName>
    </alternativeName>
    <alternativeName>
        <fullName evidence="5">Protein-glutamine N-methyltransferase PrmC</fullName>
    </alternativeName>
</protein>
<comment type="caution">
    <text evidence="8">The sequence shown here is derived from an EMBL/GenBank/DDBJ whole genome shotgun (WGS) entry which is preliminary data.</text>
</comment>
<dbReference type="Pfam" id="PF05175">
    <property type="entry name" value="MTS"/>
    <property type="match status" value="1"/>
</dbReference>
<dbReference type="PANTHER" id="PTHR18895">
    <property type="entry name" value="HEMK METHYLTRANSFERASE"/>
    <property type="match status" value="1"/>
</dbReference>
<dbReference type="InterPro" id="IPR050320">
    <property type="entry name" value="N5-glutamine_MTase"/>
</dbReference>
<keyword evidence="1 5" id="KW-0489">Methyltransferase</keyword>
<comment type="catalytic activity">
    <reaction evidence="4 5">
        <text>L-glutaminyl-[peptide chain release factor] + S-adenosyl-L-methionine = N(5)-methyl-L-glutaminyl-[peptide chain release factor] + S-adenosyl-L-homocysteine + H(+)</text>
        <dbReference type="Rhea" id="RHEA:42896"/>
        <dbReference type="Rhea" id="RHEA-COMP:10271"/>
        <dbReference type="Rhea" id="RHEA-COMP:10272"/>
        <dbReference type="ChEBI" id="CHEBI:15378"/>
        <dbReference type="ChEBI" id="CHEBI:30011"/>
        <dbReference type="ChEBI" id="CHEBI:57856"/>
        <dbReference type="ChEBI" id="CHEBI:59789"/>
        <dbReference type="ChEBI" id="CHEBI:61891"/>
        <dbReference type="EC" id="2.1.1.297"/>
    </reaction>
</comment>
<keyword evidence="9" id="KW-1185">Reference proteome</keyword>
<dbReference type="InterPro" id="IPR007848">
    <property type="entry name" value="Small_mtfrase_dom"/>
</dbReference>
<evidence type="ECO:0000259" key="7">
    <source>
        <dbReference type="Pfam" id="PF17827"/>
    </source>
</evidence>
<comment type="caution">
    <text evidence="5">Lacks conserved residue(s) required for the propagation of feature annotation.</text>
</comment>
<feature type="binding site" evidence="5">
    <location>
        <position position="202"/>
    </location>
    <ligand>
        <name>S-adenosyl-L-methionine</name>
        <dbReference type="ChEBI" id="CHEBI:59789"/>
    </ligand>
</feature>
<dbReference type="InterPro" id="IPR029063">
    <property type="entry name" value="SAM-dependent_MTases_sf"/>
</dbReference>
<dbReference type="RefSeq" id="WP_098061868.1">
    <property type="nucleotide sequence ID" value="NZ_PDEP01000005.1"/>
</dbReference>
<dbReference type="EC" id="2.1.1.297" evidence="5"/>
<dbReference type="Pfam" id="PF17827">
    <property type="entry name" value="PrmC_N"/>
    <property type="match status" value="1"/>
</dbReference>
<dbReference type="PROSITE" id="PS00092">
    <property type="entry name" value="N6_MTASE"/>
    <property type="match status" value="1"/>
</dbReference>
<dbReference type="GO" id="GO:0102559">
    <property type="term" value="F:peptide chain release factor N(5)-glutamine methyltransferase activity"/>
    <property type="evidence" value="ECO:0007669"/>
    <property type="project" value="UniProtKB-EC"/>
</dbReference>
<feature type="binding site" evidence="5">
    <location>
        <begin position="202"/>
        <end position="205"/>
    </location>
    <ligand>
        <name>substrate</name>
    </ligand>
</feature>
<dbReference type="NCBIfam" id="TIGR00536">
    <property type="entry name" value="hemK_fam"/>
    <property type="match status" value="1"/>
</dbReference>
<dbReference type="AlphaFoldDB" id="A0A2H3NM44"/>
<comment type="function">
    <text evidence="5">Methylates the class 1 translation termination release factors RF1/PrfA and RF2/PrfB on the glutamine residue of the universally conserved GGQ motif.</text>
</comment>
<feature type="domain" description="Release factor glutamine methyltransferase N-terminal" evidence="7">
    <location>
        <begin position="19"/>
        <end position="88"/>
    </location>
</feature>
<gene>
    <name evidence="5 8" type="primary">prmC</name>
    <name evidence="8" type="ORF">CRI93_06770</name>
</gene>
<accession>A0A2H3NM44</accession>
<dbReference type="Proteomes" id="UP000221024">
    <property type="component" value="Unassembled WGS sequence"/>
</dbReference>
<dbReference type="InterPro" id="IPR019874">
    <property type="entry name" value="RF_methyltr_PrmC"/>
</dbReference>
<proteinExistence type="inferred from homology"/>
<evidence type="ECO:0000256" key="5">
    <source>
        <dbReference type="HAMAP-Rule" id="MF_02126"/>
    </source>
</evidence>
<dbReference type="PANTHER" id="PTHR18895:SF74">
    <property type="entry name" value="MTRF1L RELEASE FACTOR GLUTAMINE METHYLTRANSFERASE"/>
    <property type="match status" value="1"/>
</dbReference>
<feature type="binding site" evidence="5">
    <location>
        <begin position="133"/>
        <end position="137"/>
    </location>
    <ligand>
        <name>S-adenosyl-L-methionine</name>
        <dbReference type="ChEBI" id="CHEBI:59789"/>
    </ligand>
</feature>
<dbReference type="Gene3D" id="1.10.8.10">
    <property type="entry name" value="DNA helicase RuvA subunit, C-terminal domain"/>
    <property type="match status" value="1"/>
</dbReference>
<dbReference type="InterPro" id="IPR040758">
    <property type="entry name" value="PrmC_N"/>
</dbReference>
<evidence type="ECO:0000256" key="2">
    <source>
        <dbReference type="ARBA" id="ARBA00022679"/>
    </source>
</evidence>
<keyword evidence="2 5" id="KW-0808">Transferase</keyword>
<comment type="similarity">
    <text evidence="5">Belongs to the protein N5-glutamine methyltransferase family. PrmC subfamily.</text>
</comment>
<dbReference type="Gene3D" id="3.40.50.150">
    <property type="entry name" value="Vaccinia Virus protein VP39"/>
    <property type="match status" value="1"/>
</dbReference>
<evidence type="ECO:0000256" key="1">
    <source>
        <dbReference type="ARBA" id="ARBA00022603"/>
    </source>
</evidence>
<dbReference type="GO" id="GO:0032259">
    <property type="term" value="P:methylation"/>
    <property type="evidence" value="ECO:0007669"/>
    <property type="project" value="UniProtKB-KW"/>
</dbReference>
<dbReference type="CDD" id="cd02440">
    <property type="entry name" value="AdoMet_MTases"/>
    <property type="match status" value="1"/>
</dbReference>
<evidence type="ECO:0000313" key="9">
    <source>
        <dbReference type="Proteomes" id="UP000221024"/>
    </source>
</evidence>
<sequence>MSTSSSEDSELSAGCAVHEALHWAAQHLEAVDGRAHQQARWLLAEVRGQSSTQLAADARAPLTEAQRQQFTALVARRVQGEPLQHVLGHTNFYGLRIQVSPDVLIPRPETEAVVEQALALLANVEAPRIFDAGTGSGCIACALKHERPDAQVAAGDVSEAALDVARANGTALGLDIAWHSFDMDAPDAAAAVPNALDLLISNPPYVPDHEADTLSAVVRDYDPPEALFTGPDALRFYRALAQWGYTAVRPGGHLLVETHADGADDVARLFRMHGWTDVHQNNDWAGRPRMVWGRRS</sequence>
<dbReference type="NCBIfam" id="TIGR03534">
    <property type="entry name" value="RF_mod_PrmC"/>
    <property type="match status" value="1"/>
</dbReference>
<organism evidence="8 9">
    <name type="scientific">Longimonas halophila</name>
    <dbReference type="NCBI Taxonomy" id="1469170"/>
    <lineage>
        <taxon>Bacteria</taxon>
        <taxon>Pseudomonadati</taxon>
        <taxon>Rhodothermota</taxon>
        <taxon>Rhodothermia</taxon>
        <taxon>Rhodothermales</taxon>
        <taxon>Salisaetaceae</taxon>
        <taxon>Longimonas</taxon>
    </lineage>
</organism>
<reference evidence="8 9" key="1">
    <citation type="submission" date="2017-10" db="EMBL/GenBank/DDBJ databases">
        <title>Draft genome of Longimonas halophila.</title>
        <authorList>
            <person name="Goh K.M."/>
            <person name="Shamsir M.S."/>
            <person name="Lim S.W."/>
        </authorList>
    </citation>
    <scope>NUCLEOTIDE SEQUENCE [LARGE SCALE GENOMIC DNA]</scope>
    <source>
        <strain evidence="8 9">KCTC 42399</strain>
    </source>
</reference>
<dbReference type="OrthoDB" id="9800643at2"/>
<dbReference type="SUPFAM" id="SSF53335">
    <property type="entry name" value="S-adenosyl-L-methionine-dependent methyltransferases"/>
    <property type="match status" value="1"/>
</dbReference>
<evidence type="ECO:0000259" key="6">
    <source>
        <dbReference type="Pfam" id="PF05175"/>
    </source>
</evidence>